<evidence type="ECO:0000256" key="1">
    <source>
        <dbReference type="SAM" id="MobiDB-lite"/>
    </source>
</evidence>
<evidence type="ECO:0008006" key="4">
    <source>
        <dbReference type="Google" id="ProtNLM"/>
    </source>
</evidence>
<protein>
    <recommendedName>
        <fullName evidence="4">PiggyBac transposable element-derived protein 4 C-terminal zinc-ribbon domain-containing protein</fullName>
    </recommendedName>
</protein>
<feature type="non-terminal residue" evidence="2">
    <location>
        <position position="1"/>
    </location>
</feature>
<feature type="compositionally biased region" description="Basic and acidic residues" evidence="1">
    <location>
        <begin position="90"/>
        <end position="102"/>
    </location>
</feature>
<dbReference type="Proteomes" id="UP000018721">
    <property type="component" value="Unassembled WGS sequence"/>
</dbReference>
<sequence>KRRQRSCKVCALLRSNPKKKSYATTFYCERCSVDSAKCWLCNKICHRFKGVFKTCFAIWHEDFECGQSIPVTLGKKVVLRRPGQVAGEQKKTRRELELHEADAEGEECETDE</sequence>
<feature type="compositionally biased region" description="Acidic residues" evidence="1">
    <location>
        <begin position="103"/>
        <end position="112"/>
    </location>
</feature>
<accession>V9EMB6</accession>
<gene>
    <name evidence="2" type="ORF">F443_14770</name>
</gene>
<dbReference type="OrthoDB" id="123591at2759"/>
<reference evidence="2 3" key="1">
    <citation type="submission" date="2013-11" db="EMBL/GenBank/DDBJ databases">
        <title>The Genome Sequence of Phytophthora parasitica P1569.</title>
        <authorList>
            <consortium name="The Broad Institute Genomics Platform"/>
            <person name="Russ C."/>
            <person name="Tyler B."/>
            <person name="Panabieres F."/>
            <person name="Shan W."/>
            <person name="Tripathy S."/>
            <person name="Grunwald N."/>
            <person name="Machado M."/>
            <person name="Johnson C.S."/>
            <person name="Arredondo F."/>
            <person name="Hong C."/>
            <person name="Coffey M."/>
            <person name="Young S.K."/>
            <person name="Zeng Q."/>
            <person name="Gargeya S."/>
            <person name="Fitzgerald M."/>
            <person name="Abouelleil A."/>
            <person name="Alvarado L."/>
            <person name="Chapman S.B."/>
            <person name="Gainer-Dewar J."/>
            <person name="Goldberg J."/>
            <person name="Griggs A."/>
            <person name="Gujja S."/>
            <person name="Hansen M."/>
            <person name="Howarth C."/>
            <person name="Imamovic A."/>
            <person name="Ireland A."/>
            <person name="Larimer J."/>
            <person name="McCowan C."/>
            <person name="Murphy C."/>
            <person name="Pearson M."/>
            <person name="Poon T.W."/>
            <person name="Priest M."/>
            <person name="Roberts A."/>
            <person name="Saif S."/>
            <person name="Shea T."/>
            <person name="Sykes S."/>
            <person name="Wortman J."/>
            <person name="Nusbaum C."/>
            <person name="Birren B."/>
        </authorList>
    </citation>
    <scope>NUCLEOTIDE SEQUENCE [LARGE SCALE GENOMIC DNA]</scope>
    <source>
        <strain evidence="2 3">P1569</strain>
    </source>
</reference>
<dbReference type="eggNOG" id="ENOG502QZSZ">
    <property type="taxonomic scope" value="Eukaryota"/>
</dbReference>
<evidence type="ECO:0000313" key="2">
    <source>
        <dbReference type="EMBL" id="ETI39648.1"/>
    </source>
</evidence>
<dbReference type="HOGENOM" id="CLU_013012_3_1_1"/>
<name>V9EMB6_PHYNI</name>
<dbReference type="AlphaFoldDB" id="V9EMB6"/>
<feature type="region of interest" description="Disordered" evidence="1">
    <location>
        <begin position="90"/>
        <end position="112"/>
    </location>
</feature>
<comment type="caution">
    <text evidence="2">The sequence shown here is derived from an EMBL/GenBank/DDBJ whole genome shotgun (WGS) entry which is preliminary data.</text>
</comment>
<proteinExistence type="predicted"/>
<feature type="non-terminal residue" evidence="2">
    <location>
        <position position="112"/>
    </location>
</feature>
<dbReference type="EMBL" id="ANIZ01002550">
    <property type="protein sequence ID" value="ETI39648.1"/>
    <property type="molecule type" value="Genomic_DNA"/>
</dbReference>
<evidence type="ECO:0000313" key="3">
    <source>
        <dbReference type="Proteomes" id="UP000018721"/>
    </source>
</evidence>
<keyword evidence="3" id="KW-1185">Reference proteome</keyword>
<organism evidence="2 3">
    <name type="scientific">Phytophthora nicotianae P1569</name>
    <dbReference type="NCBI Taxonomy" id="1317065"/>
    <lineage>
        <taxon>Eukaryota</taxon>
        <taxon>Sar</taxon>
        <taxon>Stramenopiles</taxon>
        <taxon>Oomycota</taxon>
        <taxon>Peronosporomycetes</taxon>
        <taxon>Peronosporales</taxon>
        <taxon>Peronosporaceae</taxon>
        <taxon>Phytophthora</taxon>
    </lineage>
</organism>